<feature type="compositionally biased region" description="Basic and acidic residues" evidence="1">
    <location>
        <begin position="11"/>
        <end position="21"/>
    </location>
</feature>
<evidence type="ECO:0000313" key="2">
    <source>
        <dbReference type="EMBL" id="KAK7047368.1"/>
    </source>
</evidence>
<sequence length="168" mass="19444">MATTHPPIVFHEPKHQHPEASRRHKQARFPPIPDLRFERSYLRSIQPYVQFHRVGDEHTSLSHSFVEINVDDDDEKSKKKAEHEPSEIISIQLGHVLWVTARDQVFSPLLQGTVWAIISFYLTPISAELGRSLHQKRNVIREGLGVGWLRGWVQKMGLRQDNGTGKRF</sequence>
<gene>
    <name evidence="2" type="ORF">VNI00_006599</name>
</gene>
<evidence type="ECO:0000313" key="3">
    <source>
        <dbReference type="Proteomes" id="UP001383192"/>
    </source>
</evidence>
<dbReference type="Proteomes" id="UP001383192">
    <property type="component" value="Unassembled WGS sequence"/>
</dbReference>
<dbReference type="Pfam" id="PF08589">
    <property type="entry name" value="ATG43"/>
    <property type="match status" value="1"/>
</dbReference>
<dbReference type="AlphaFoldDB" id="A0AAW0D8H3"/>
<evidence type="ECO:0000256" key="1">
    <source>
        <dbReference type="SAM" id="MobiDB-lite"/>
    </source>
</evidence>
<dbReference type="InterPro" id="IPR013898">
    <property type="entry name" value="Atg43"/>
</dbReference>
<name>A0AAW0D8H3_9AGAR</name>
<dbReference type="GO" id="GO:0140580">
    <property type="term" value="F:mitochondrion autophagosome adaptor activity"/>
    <property type="evidence" value="ECO:0007669"/>
    <property type="project" value="InterPro"/>
</dbReference>
<comment type="caution">
    <text evidence="2">The sequence shown here is derived from an EMBL/GenBank/DDBJ whole genome shotgun (WGS) entry which is preliminary data.</text>
</comment>
<feature type="region of interest" description="Disordered" evidence="1">
    <location>
        <begin position="1"/>
        <end position="26"/>
    </location>
</feature>
<reference evidence="2 3" key="1">
    <citation type="submission" date="2024-01" db="EMBL/GenBank/DDBJ databases">
        <title>A draft genome for a cacao thread blight-causing isolate of Paramarasmius palmivorus.</title>
        <authorList>
            <person name="Baruah I.K."/>
            <person name="Bukari Y."/>
            <person name="Amoako-Attah I."/>
            <person name="Meinhardt L.W."/>
            <person name="Bailey B.A."/>
            <person name="Cohen S.P."/>
        </authorList>
    </citation>
    <scope>NUCLEOTIDE SEQUENCE [LARGE SCALE GENOMIC DNA]</scope>
    <source>
        <strain evidence="2 3">GH-12</strain>
    </source>
</reference>
<organism evidence="2 3">
    <name type="scientific">Paramarasmius palmivorus</name>
    <dbReference type="NCBI Taxonomy" id="297713"/>
    <lineage>
        <taxon>Eukaryota</taxon>
        <taxon>Fungi</taxon>
        <taxon>Dikarya</taxon>
        <taxon>Basidiomycota</taxon>
        <taxon>Agaricomycotina</taxon>
        <taxon>Agaricomycetes</taxon>
        <taxon>Agaricomycetidae</taxon>
        <taxon>Agaricales</taxon>
        <taxon>Marasmiineae</taxon>
        <taxon>Marasmiaceae</taxon>
        <taxon>Paramarasmius</taxon>
    </lineage>
</organism>
<dbReference type="PANTHER" id="PTHR38699">
    <property type="entry name" value="CHROMOSOME 1, WHOLE GENOME SHOTGUN SEQUENCE"/>
    <property type="match status" value="1"/>
</dbReference>
<protein>
    <submittedName>
        <fullName evidence="2">Uncharacterized protein</fullName>
    </submittedName>
</protein>
<keyword evidence="3" id="KW-1185">Reference proteome</keyword>
<accession>A0AAW0D8H3</accession>
<dbReference type="PANTHER" id="PTHR38699:SF1">
    <property type="entry name" value="MITOPHAGY RECEPTOR ATG43"/>
    <property type="match status" value="1"/>
</dbReference>
<proteinExistence type="predicted"/>
<dbReference type="GO" id="GO:0000423">
    <property type="term" value="P:mitophagy"/>
    <property type="evidence" value="ECO:0007669"/>
    <property type="project" value="InterPro"/>
</dbReference>
<dbReference type="EMBL" id="JAYKXP010000020">
    <property type="protein sequence ID" value="KAK7047368.1"/>
    <property type="molecule type" value="Genomic_DNA"/>
</dbReference>